<gene>
    <name evidence="1" type="ORF">BTW15_23360</name>
</gene>
<feature type="non-terminal residue" evidence="1">
    <location>
        <position position="1"/>
    </location>
</feature>
<accession>A0AB36KPX4</accession>
<proteinExistence type="predicted"/>
<evidence type="ECO:0000313" key="2">
    <source>
        <dbReference type="Proteomes" id="UP000189855"/>
    </source>
</evidence>
<dbReference type="AlphaFoldDB" id="A0AB36KPX4"/>
<name>A0AB36KPX4_PSEUB</name>
<dbReference type="EMBL" id="MSDS01000032">
    <property type="protein sequence ID" value="OPE57767.1"/>
    <property type="molecule type" value="Genomic_DNA"/>
</dbReference>
<comment type="caution">
    <text evidence="1">The sequence shown here is derived from an EMBL/GenBank/DDBJ whole genome shotgun (WGS) entry which is preliminary data.</text>
</comment>
<protein>
    <submittedName>
        <fullName evidence="1">Phosphoenolpyruvate carboxykinase</fullName>
    </submittedName>
</protein>
<organism evidence="1 2">
    <name type="scientific">Pseudomonas syringae pv. tomato</name>
    <dbReference type="NCBI Taxonomy" id="323"/>
    <lineage>
        <taxon>Bacteria</taxon>
        <taxon>Pseudomonadati</taxon>
        <taxon>Pseudomonadota</taxon>
        <taxon>Gammaproteobacteria</taxon>
        <taxon>Pseudomonadales</taxon>
        <taxon>Pseudomonadaceae</taxon>
        <taxon>Pseudomonas</taxon>
    </lineage>
</organism>
<dbReference type="Proteomes" id="UP000189855">
    <property type="component" value="Unassembled WGS sequence"/>
</dbReference>
<sequence>AAKALAGLFVENFKKFDVSYAIKAAGPKL</sequence>
<evidence type="ECO:0000313" key="1">
    <source>
        <dbReference type="EMBL" id="OPE57767.1"/>
    </source>
</evidence>
<reference evidence="1 2" key="1">
    <citation type="journal article" date="2017" name="Mol. Ecol.">
        <title>Adaptation of the pathogen, Pseudomonas syringae, during experimental evolution on a native vs. alternative host plant.</title>
        <authorList>
            <person name="Meaden S."/>
            <person name="Koskella B."/>
        </authorList>
    </citation>
    <scope>NUCLEOTIDE SEQUENCE [LARGE SCALE GENOMIC DNA]</scope>
    <source>
        <strain evidence="1 2">PT23</strain>
    </source>
</reference>